<dbReference type="Proteomes" id="UP000094580">
    <property type="component" value="Unassembled WGS sequence"/>
</dbReference>
<protein>
    <submittedName>
        <fullName evidence="1">Uncharacterized protein</fullName>
    </submittedName>
</protein>
<keyword evidence="2" id="KW-1185">Reference proteome</keyword>
<reference evidence="1 2" key="1">
    <citation type="submission" date="2016-07" db="EMBL/GenBank/DDBJ databases">
        <authorList>
            <person name="Townsley L."/>
            <person name="Shank E.A."/>
        </authorList>
    </citation>
    <scope>NUCLEOTIDE SEQUENCE [LARGE SCALE GENOMIC DNA]</scope>
    <source>
        <strain evidence="1 2">CH01</strain>
    </source>
</reference>
<name>A0ABX2ZSQ7_9BACI</name>
<proteinExistence type="predicted"/>
<comment type="caution">
    <text evidence="1">The sequence shown here is derived from an EMBL/GenBank/DDBJ whole genome shotgun (WGS) entry which is preliminary data.</text>
</comment>
<dbReference type="EMBL" id="MDKC01000023">
    <property type="protein sequence ID" value="ODG91494.1"/>
    <property type="molecule type" value="Genomic_DNA"/>
</dbReference>
<organism evidence="1 2">
    <name type="scientific">Gottfriedia luciferensis</name>
    <dbReference type="NCBI Taxonomy" id="178774"/>
    <lineage>
        <taxon>Bacteria</taxon>
        <taxon>Bacillati</taxon>
        <taxon>Bacillota</taxon>
        <taxon>Bacilli</taxon>
        <taxon>Bacillales</taxon>
        <taxon>Bacillaceae</taxon>
        <taxon>Gottfriedia</taxon>
    </lineage>
</organism>
<accession>A0ABX2ZSQ7</accession>
<gene>
    <name evidence="1" type="ORF">BED47_07520</name>
</gene>
<evidence type="ECO:0000313" key="2">
    <source>
        <dbReference type="Proteomes" id="UP000094580"/>
    </source>
</evidence>
<evidence type="ECO:0000313" key="1">
    <source>
        <dbReference type="EMBL" id="ODG91494.1"/>
    </source>
</evidence>
<dbReference type="RefSeq" id="WP_069034254.1">
    <property type="nucleotide sequence ID" value="NZ_MDKC01000023.1"/>
</dbReference>
<sequence>MTQYHFISSPIILKEGSFGENAISPNVYENELDFTHVYMERNYDPEEKKFFSFSKHFKYKYQVSMVSTQVPLKGEKRITPEGEKCLKILYEYIREAVNESGVIEFFASWNSEEDYPIREKRQITLTDLKTPRDLIIADREFVTIYKDVR</sequence>